<reference evidence="2" key="1">
    <citation type="journal article" date="2019" name="Int. J. Syst. Evol. Microbiol.">
        <title>The Global Catalogue of Microorganisms (GCM) 10K type strain sequencing project: providing services to taxonomists for standard genome sequencing and annotation.</title>
        <authorList>
            <consortium name="The Broad Institute Genomics Platform"/>
            <consortium name="The Broad Institute Genome Sequencing Center for Infectious Disease"/>
            <person name="Wu L."/>
            <person name="Ma J."/>
        </authorList>
    </citation>
    <scope>NUCLEOTIDE SEQUENCE [LARGE SCALE GENOMIC DNA]</scope>
    <source>
        <strain evidence="2">CCUG 63830</strain>
    </source>
</reference>
<keyword evidence="2" id="KW-1185">Reference proteome</keyword>
<name>A0ABW1ZL84_9DEIO</name>
<evidence type="ECO:0000313" key="1">
    <source>
        <dbReference type="EMBL" id="MFC6660277.1"/>
    </source>
</evidence>
<accession>A0ABW1ZL84</accession>
<gene>
    <name evidence="1" type="ORF">ACFP90_07815</name>
</gene>
<dbReference type="EMBL" id="JBHSWB010000001">
    <property type="protein sequence ID" value="MFC6660277.1"/>
    <property type="molecule type" value="Genomic_DNA"/>
</dbReference>
<dbReference type="Proteomes" id="UP001596317">
    <property type="component" value="Unassembled WGS sequence"/>
</dbReference>
<evidence type="ECO:0000313" key="2">
    <source>
        <dbReference type="Proteomes" id="UP001596317"/>
    </source>
</evidence>
<comment type="caution">
    <text evidence="1">The sequence shown here is derived from an EMBL/GenBank/DDBJ whole genome shotgun (WGS) entry which is preliminary data.</text>
</comment>
<proteinExistence type="predicted"/>
<organism evidence="1 2">
    <name type="scientific">Deinococcus multiflagellatus</name>
    <dbReference type="NCBI Taxonomy" id="1656887"/>
    <lineage>
        <taxon>Bacteria</taxon>
        <taxon>Thermotogati</taxon>
        <taxon>Deinococcota</taxon>
        <taxon>Deinococci</taxon>
        <taxon>Deinococcales</taxon>
        <taxon>Deinococcaceae</taxon>
        <taxon>Deinococcus</taxon>
    </lineage>
</organism>
<sequence length="45" mass="4746">MQDAALELAMLPEVSAELYASAISDLEQQLARDGHAPDEPYSGAA</sequence>
<protein>
    <submittedName>
        <fullName evidence="1">Uncharacterized protein</fullName>
    </submittedName>
</protein>
<dbReference type="RefSeq" id="WP_380055219.1">
    <property type="nucleotide sequence ID" value="NZ_JBHSWB010000001.1"/>
</dbReference>